<evidence type="ECO:0000313" key="1">
    <source>
        <dbReference type="EMBL" id="CAE7339924.1"/>
    </source>
</evidence>
<comment type="caution">
    <text evidence="1">The sequence shown here is derived from an EMBL/GenBank/DDBJ whole genome shotgun (WGS) entry which is preliminary data.</text>
</comment>
<reference evidence="1" key="1">
    <citation type="submission" date="2021-02" db="EMBL/GenBank/DDBJ databases">
        <authorList>
            <person name="Dougan E. K."/>
            <person name="Rhodes N."/>
            <person name="Thang M."/>
            <person name="Chan C."/>
        </authorList>
    </citation>
    <scope>NUCLEOTIDE SEQUENCE</scope>
</reference>
<dbReference type="Proteomes" id="UP000649617">
    <property type="component" value="Unassembled WGS sequence"/>
</dbReference>
<gene>
    <name evidence="1" type="ORF">SPIL2461_LOCUS7992</name>
</gene>
<dbReference type="AlphaFoldDB" id="A0A812P4N6"/>
<organism evidence="1 2">
    <name type="scientific">Symbiodinium pilosum</name>
    <name type="common">Dinoflagellate</name>
    <dbReference type="NCBI Taxonomy" id="2952"/>
    <lineage>
        <taxon>Eukaryota</taxon>
        <taxon>Sar</taxon>
        <taxon>Alveolata</taxon>
        <taxon>Dinophyceae</taxon>
        <taxon>Suessiales</taxon>
        <taxon>Symbiodiniaceae</taxon>
        <taxon>Symbiodinium</taxon>
    </lineage>
</organism>
<accession>A0A812P4N6</accession>
<proteinExistence type="predicted"/>
<name>A0A812P4N6_SYMPI</name>
<feature type="non-terminal residue" evidence="1">
    <location>
        <position position="145"/>
    </location>
</feature>
<sequence length="145" mass="16047">NFCSHMAYGLRTHNRDHPEDQMTVIDLVQLVQQPPDNLDALLAHAVNCFQALNVCARTLRLSSIDYTYTVDEMDLLSRPPPTGAGLPNTIAGPPPELANLKAQRVLFPNRLLVGLRPPRVAGLYGARPKEDQGYSGAIYQTYHIV</sequence>
<evidence type="ECO:0000313" key="2">
    <source>
        <dbReference type="Proteomes" id="UP000649617"/>
    </source>
</evidence>
<dbReference type="EMBL" id="CAJNIZ010012895">
    <property type="protein sequence ID" value="CAE7339924.1"/>
    <property type="molecule type" value="Genomic_DNA"/>
</dbReference>
<keyword evidence="2" id="KW-1185">Reference proteome</keyword>
<protein>
    <submittedName>
        <fullName evidence="1">Uncharacterized protein</fullName>
    </submittedName>
</protein>